<keyword evidence="3" id="KW-1185">Reference proteome</keyword>
<organism evidence="2 3">
    <name type="scientific">Mycena sanguinolenta</name>
    <dbReference type="NCBI Taxonomy" id="230812"/>
    <lineage>
        <taxon>Eukaryota</taxon>
        <taxon>Fungi</taxon>
        <taxon>Dikarya</taxon>
        <taxon>Basidiomycota</taxon>
        <taxon>Agaricomycotina</taxon>
        <taxon>Agaricomycetes</taxon>
        <taxon>Agaricomycetidae</taxon>
        <taxon>Agaricales</taxon>
        <taxon>Marasmiineae</taxon>
        <taxon>Mycenaceae</taxon>
        <taxon>Mycena</taxon>
    </lineage>
</organism>
<dbReference type="EMBL" id="JACAZH010000001">
    <property type="protein sequence ID" value="KAF7376257.1"/>
    <property type="molecule type" value="Genomic_DNA"/>
</dbReference>
<sequence>MSKRSLSPAPLPPSKRLHSLTGSERLPALTFDNLYEELTLLIFAHLSWVDLCTAQAVNKNWARLSLDNGLWRNQYLNVFNRTRLRGAKGFIGRTDGREIKRLPGRATVSESQELKDWRSMFRISWNWKKGRSFILSVYDLSSDTIAHTQTLTTYTTFPPSSLTLSVQTPGTRYKLILTYAAPIFPAHFSIGVTELIISGSHASSASSAPGGSMSVVSTRTARALDVPAGWVDQEKLRSMKEQWGRKVLRIQDTQTDGKWVVLAPGEAPLTASGTGSALTSPYQSSGDSLASLQLYRLFLPPATSVASPPPKLTFIRYLHHTAGAVSSMALADGRCVTLGKNGGIWVWDLESGTGAEVAPPSRSPVDLVEKGTVVFDDRRIITARGGTLLVHRFDI</sequence>
<dbReference type="InterPro" id="IPR036047">
    <property type="entry name" value="F-box-like_dom_sf"/>
</dbReference>
<reference evidence="2" key="1">
    <citation type="submission" date="2020-05" db="EMBL/GenBank/DDBJ databases">
        <title>Mycena genomes resolve the evolution of fungal bioluminescence.</title>
        <authorList>
            <person name="Tsai I.J."/>
        </authorList>
    </citation>
    <scope>NUCLEOTIDE SEQUENCE</scope>
    <source>
        <strain evidence="2">160909Yilan</strain>
    </source>
</reference>
<dbReference type="OrthoDB" id="3219396at2759"/>
<comment type="caution">
    <text evidence="2">The sequence shown here is derived from an EMBL/GenBank/DDBJ whole genome shotgun (WGS) entry which is preliminary data.</text>
</comment>
<proteinExistence type="predicted"/>
<feature type="domain" description="F-box" evidence="1">
    <location>
        <begin position="28"/>
        <end position="74"/>
    </location>
</feature>
<accession>A0A8H7DK27</accession>
<gene>
    <name evidence="2" type="ORF">MSAN_00041000</name>
</gene>
<dbReference type="InterPro" id="IPR001810">
    <property type="entry name" value="F-box_dom"/>
</dbReference>
<dbReference type="Gene3D" id="2.130.10.10">
    <property type="entry name" value="YVTN repeat-like/Quinoprotein amine dehydrogenase"/>
    <property type="match status" value="1"/>
</dbReference>
<evidence type="ECO:0000313" key="2">
    <source>
        <dbReference type="EMBL" id="KAF7376257.1"/>
    </source>
</evidence>
<protein>
    <recommendedName>
        <fullName evidence="1">F-box domain-containing protein</fullName>
    </recommendedName>
</protein>
<dbReference type="Gene3D" id="1.20.1280.50">
    <property type="match status" value="1"/>
</dbReference>
<dbReference type="InterPro" id="IPR015943">
    <property type="entry name" value="WD40/YVTN_repeat-like_dom_sf"/>
</dbReference>
<dbReference type="SUPFAM" id="SSF81383">
    <property type="entry name" value="F-box domain"/>
    <property type="match status" value="1"/>
</dbReference>
<evidence type="ECO:0000259" key="1">
    <source>
        <dbReference type="PROSITE" id="PS50181"/>
    </source>
</evidence>
<dbReference type="SMART" id="SM00256">
    <property type="entry name" value="FBOX"/>
    <property type="match status" value="1"/>
</dbReference>
<dbReference type="Pfam" id="PF12937">
    <property type="entry name" value="F-box-like"/>
    <property type="match status" value="1"/>
</dbReference>
<dbReference type="Proteomes" id="UP000623467">
    <property type="component" value="Unassembled WGS sequence"/>
</dbReference>
<dbReference type="PROSITE" id="PS50181">
    <property type="entry name" value="FBOX"/>
    <property type="match status" value="1"/>
</dbReference>
<dbReference type="AlphaFoldDB" id="A0A8H7DK27"/>
<evidence type="ECO:0000313" key="3">
    <source>
        <dbReference type="Proteomes" id="UP000623467"/>
    </source>
</evidence>
<name>A0A8H7DK27_9AGAR</name>